<accession>A0ABN9JVD1</accession>
<evidence type="ECO:0000313" key="2">
    <source>
        <dbReference type="EMBL" id="CAJ0820883.1"/>
    </source>
</evidence>
<dbReference type="EMBL" id="CATZLL010000017">
    <property type="protein sequence ID" value="CAJ0820883.1"/>
    <property type="molecule type" value="Genomic_DNA"/>
</dbReference>
<dbReference type="Proteomes" id="UP001189757">
    <property type="component" value="Unassembled WGS sequence"/>
</dbReference>
<sequence>MDEDTGSAGWRGCRPRQGGNQGSAQGNEIVRCEKRGPSLMTCE</sequence>
<evidence type="ECO:0000256" key="1">
    <source>
        <dbReference type="SAM" id="MobiDB-lite"/>
    </source>
</evidence>
<protein>
    <submittedName>
        <fullName evidence="2">Uncharacterized protein</fullName>
    </submittedName>
</protein>
<gene>
    <name evidence="2" type="ORF">LMG18101_04437</name>
</gene>
<comment type="caution">
    <text evidence="2">The sequence shown here is derived from an EMBL/GenBank/DDBJ whole genome shotgun (WGS) entry which is preliminary data.</text>
</comment>
<reference evidence="2 3" key="1">
    <citation type="submission" date="2023-07" db="EMBL/GenBank/DDBJ databases">
        <authorList>
            <person name="Peeters C."/>
        </authorList>
    </citation>
    <scope>NUCLEOTIDE SEQUENCE [LARGE SCALE GENOMIC DNA]</scope>
    <source>
        <strain evidence="2 3">LMG 18101</strain>
    </source>
</reference>
<organism evidence="2 3">
    <name type="scientific">Ralstonia flaminis</name>
    <dbReference type="NCBI Taxonomy" id="3058597"/>
    <lineage>
        <taxon>Bacteria</taxon>
        <taxon>Pseudomonadati</taxon>
        <taxon>Pseudomonadota</taxon>
        <taxon>Betaproteobacteria</taxon>
        <taxon>Burkholderiales</taxon>
        <taxon>Burkholderiaceae</taxon>
        <taxon>Ralstonia</taxon>
    </lineage>
</organism>
<proteinExistence type="predicted"/>
<evidence type="ECO:0000313" key="3">
    <source>
        <dbReference type="Proteomes" id="UP001189757"/>
    </source>
</evidence>
<feature type="region of interest" description="Disordered" evidence="1">
    <location>
        <begin position="1"/>
        <end position="43"/>
    </location>
</feature>
<name>A0ABN9JVD1_9RALS</name>
<keyword evidence="3" id="KW-1185">Reference proteome</keyword>